<evidence type="ECO:0000256" key="1">
    <source>
        <dbReference type="SAM" id="Phobius"/>
    </source>
</evidence>
<evidence type="ECO:0000313" key="2">
    <source>
        <dbReference type="EMBL" id="JAE13846.1"/>
    </source>
</evidence>
<dbReference type="EMBL" id="GBRH01184050">
    <property type="protein sequence ID" value="JAE13846.1"/>
    <property type="molecule type" value="Transcribed_RNA"/>
</dbReference>
<keyword evidence="1" id="KW-1133">Transmembrane helix</keyword>
<proteinExistence type="predicted"/>
<organism evidence="2">
    <name type="scientific">Arundo donax</name>
    <name type="common">Giant reed</name>
    <name type="synonym">Donax arundinaceus</name>
    <dbReference type="NCBI Taxonomy" id="35708"/>
    <lineage>
        <taxon>Eukaryota</taxon>
        <taxon>Viridiplantae</taxon>
        <taxon>Streptophyta</taxon>
        <taxon>Embryophyta</taxon>
        <taxon>Tracheophyta</taxon>
        <taxon>Spermatophyta</taxon>
        <taxon>Magnoliopsida</taxon>
        <taxon>Liliopsida</taxon>
        <taxon>Poales</taxon>
        <taxon>Poaceae</taxon>
        <taxon>PACMAD clade</taxon>
        <taxon>Arundinoideae</taxon>
        <taxon>Arundineae</taxon>
        <taxon>Arundo</taxon>
    </lineage>
</organism>
<keyword evidence="1" id="KW-0472">Membrane</keyword>
<name>A0A0A9FU49_ARUDO</name>
<sequence length="76" mass="8904">MDYLGSEGKARKQWSRPFFFPLSSMALWLAWIWRAMQLPKGLLGPLPLLFLVGLVRYSHAYSWLMLHLKVRVRPSS</sequence>
<accession>A0A0A9FU49</accession>
<reference evidence="2" key="1">
    <citation type="submission" date="2014-09" db="EMBL/GenBank/DDBJ databases">
        <authorList>
            <person name="Magalhaes I.L.F."/>
            <person name="Oliveira U."/>
            <person name="Santos F.R."/>
            <person name="Vidigal T.H.D.A."/>
            <person name="Brescovit A.D."/>
            <person name="Santos A.J."/>
        </authorList>
    </citation>
    <scope>NUCLEOTIDE SEQUENCE</scope>
    <source>
        <tissue evidence="2">Shoot tissue taken approximately 20 cm above the soil surface</tissue>
    </source>
</reference>
<feature type="transmembrane region" description="Helical" evidence="1">
    <location>
        <begin position="18"/>
        <end position="36"/>
    </location>
</feature>
<protein>
    <submittedName>
        <fullName evidence="2">Uncharacterized protein</fullName>
    </submittedName>
</protein>
<dbReference type="AlphaFoldDB" id="A0A0A9FU49"/>
<reference evidence="2" key="2">
    <citation type="journal article" date="2015" name="Data Brief">
        <title>Shoot transcriptome of the giant reed, Arundo donax.</title>
        <authorList>
            <person name="Barrero R.A."/>
            <person name="Guerrero F.D."/>
            <person name="Moolhuijzen P."/>
            <person name="Goolsby J.A."/>
            <person name="Tidwell J."/>
            <person name="Bellgard S.E."/>
            <person name="Bellgard M.I."/>
        </authorList>
    </citation>
    <scope>NUCLEOTIDE SEQUENCE</scope>
    <source>
        <tissue evidence="2">Shoot tissue taken approximately 20 cm above the soil surface</tissue>
    </source>
</reference>
<keyword evidence="1" id="KW-0812">Transmembrane</keyword>
<feature type="transmembrane region" description="Helical" evidence="1">
    <location>
        <begin position="48"/>
        <end position="66"/>
    </location>
</feature>